<protein>
    <submittedName>
        <fullName evidence="3">Uncharacterized protein LOC115630634</fullName>
    </submittedName>
</protein>
<dbReference type="Proteomes" id="UP000504634">
    <property type="component" value="Unplaced"/>
</dbReference>
<proteinExistence type="predicted"/>
<evidence type="ECO:0000256" key="1">
    <source>
        <dbReference type="SAM" id="MobiDB-lite"/>
    </source>
</evidence>
<feature type="compositionally biased region" description="Basic and acidic residues" evidence="1">
    <location>
        <begin position="297"/>
        <end position="306"/>
    </location>
</feature>
<reference evidence="3" key="1">
    <citation type="submission" date="2025-08" db="UniProtKB">
        <authorList>
            <consortium name="RefSeq"/>
        </authorList>
    </citation>
    <scope>IDENTIFICATION</scope>
    <source>
        <strain evidence="3">11010-0011.00</strain>
        <tissue evidence="3">Whole body</tissue>
    </source>
</reference>
<feature type="compositionally biased region" description="Basic and acidic residues" evidence="1">
    <location>
        <begin position="210"/>
        <end position="227"/>
    </location>
</feature>
<sequence>MDTVRREQARAEHAFEKEQIRHGKLYENIINLLEECVDMVKAPEYTSCHEYLSLNRYKQPSTLPSIHKMKFRSSNLLVSTSVYENCGVPLEKKQAMTRLTAGGPGPGGGDVRVLPISPQPNAPVQTQRLSSKNYEKLFAARFPEMEPHEKNDTPAVVKTTKMVTRDKESTTTPSLMAPALALHTSTPLIQEPISLPPSVPIKLNVETQADFKESPGCKEKRETDGLPRTKRSRITVPSPYRSFQIDEDYTSKDDYTPKEEKTPTSRPQRKERAKEATEVLRPQLYEKATQSDEQPPDETKNELSELKAKYDDQSVYVKKLEEEIDRLREKVIFPAPMAQQRCPQLERQNSSICEFCKDKELPLCENNLHHHMFSFIGLRHFNEVVLTVLLRSDNIYHINVRELKTGNVLGCVLATDAAIEEAIQLNMFEYFPTFCVTDVRNTLKPRDCPFGMNFELVHEKREDAGQVSSSPKDVITLYEKKIANQINTPPTSNLRAMFSVTKTHAVPIPPYRSRRRPAALKISVINSKYVLRDDDDKYPVRSIEVSSITDLVGSGTKFKNNKHNKRRKTKLRSPVE</sequence>
<evidence type="ECO:0000313" key="2">
    <source>
        <dbReference type="Proteomes" id="UP000504634"/>
    </source>
</evidence>
<keyword evidence="2" id="KW-1185">Reference proteome</keyword>
<dbReference type="AlphaFoldDB" id="A0A6J2U5A6"/>
<feature type="region of interest" description="Disordered" evidence="1">
    <location>
        <begin position="210"/>
        <end position="306"/>
    </location>
</feature>
<dbReference type="OrthoDB" id="7860528at2759"/>
<evidence type="ECO:0000313" key="3">
    <source>
        <dbReference type="RefSeq" id="XP_030383130.1"/>
    </source>
</evidence>
<accession>A0A6J2U5A6</accession>
<gene>
    <name evidence="3" type="primary">LOC115630634</name>
</gene>
<name>A0A6J2U5A6_DROLE</name>
<dbReference type="GeneID" id="115630634"/>
<dbReference type="RefSeq" id="XP_030383130.1">
    <property type="nucleotide sequence ID" value="XM_030527270.1"/>
</dbReference>
<feature type="compositionally biased region" description="Basic and acidic residues" evidence="1">
    <location>
        <begin position="249"/>
        <end position="278"/>
    </location>
</feature>
<feature type="region of interest" description="Disordered" evidence="1">
    <location>
        <begin position="555"/>
        <end position="576"/>
    </location>
</feature>
<organism evidence="2 3">
    <name type="scientific">Drosophila lebanonensis</name>
    <name type="common">Fruit fly</name>
    <name type="synonym">Scaptodrosophila lebanonensis</name>
    <dbReference type="NCBI Taxonomy" id="7225"/>
    <lineage>
        <taxon>Eukaryota</taxon>
        <taxon>Metazoa</taxon>
        <taxon>Ecdysozoa</taxon>
        <taxon>Arthropoda</taxon>
        <taxon>Hexapoda</taxon>
        <taxon>Insecta</taxon>
        <taxon>Pterygota</taxon>
        <taxon>Neoptera</taxon>
        <taxon>Endopterygota</taxon>
        <taxon>Diptera</taxon>
        <taxon>Brachycera</taxon>
        <taxon>Muscomorpha</taxon>
        <taxon>Ephydroidea</taxon>
        <taxon>Drosophilidae</taxon>
        <taxon>Scaptodrosophila</taxon>
    </lineage>
</organism>
<feature type="compositionally biased region" description="Basic residues" evidence="1">
    <location>
        <begin position="559"/>
        <end position="576"/>
    </location>
</feature>